<gene>
    <name evidence="1" type="ORF">E2C01_029706</name>
</gene>
<dbReference type="AlphaFoldDB" id="A0A5B7EV94"/>
<keyword evidence="2" id="KW-1185">Reference proteome</keyword>
<evidence type="ECO:0000313" key="1">
    <source>
        <dbReference type="EMBL" id="MPC36254.1"/>
    </source>
</evidence>
<protein>
    <submittedName>
        <fullName evidence="1">Uncharacterized protein</fullName>
    </submittedName>
</protein>
<proteinExistence type="predicted"/>
<reference evidence="1 2" key="1">
    <citation type="submission" date="2019-05" db="EMBL/GenBank/DDBJ databases">
        <title>Another draft genome of Portunus trituberculatus and its Hox gene families provides insights of decapod evolution.</title>
        <authorList>
            <person name="Jeong J.-H."/>
            <person name="Song I."/>
            <person name="Kim S."/>
            <person name="Choi T."/>
            <person name="Kim D."/>
            <person name="Ryu S."/>
            <person name="Kim W."/>
        </authorList>
    </citation>
    <scope>NUCLEOTIDE SEQUENCE [LARGE SCALE GENOMIC DNA]</scope>
    <source>
        <tissue evidence="1">Muscle</tissue>
    </source>
</reference>
<sequence>MKRNEKTNIPKNNVGMNGMVKEEMEAEDKISLSPRTRVTSQLKGLPTDTAIAQDGSGIKWRRWTLGHHSACDELLKCAYFLSTVKKKTGAAMVQ</sequence>
<comment type="caution">
    <text evidence="1">The sequence shown here is derived from an EMBL/GenBank/DDBJ whole genome shotgun (WGS) entry which is preliminary data.</text>
</comment>
<dbReference type="Proteomes" id="UP000324222">
    <property type="component" value="Unassembled WGS sequence"/>
</dbReference>
<organism evidence="1 2">
    <name type="scientific">Portunus trituberculatus</name>
    <name type="common">Swimming crab</name>
    <name type="synonym">Neptunus trituberculatus</name>
    <dbReference type="NCBI Taxonomy" id="210409"/>
    <lineage>
        <taxon>Eukaryota</taxon>
        <taxon>Metazoa</taxon>
        <taxon>Ecdysozoa</taxon>
        <taxon>Arthropoda</taxon>
        <taxon>Crustacea</taxon>
        <taxon>Multicrustacea</taxon>
        <taxon>Malacostraca</taxon>
        <taxon>Eumalacostraca</taxon>
        <taxon>Eucarida</taxon>
        <taxon>Decapoda</taxon>
        <taxon>Pleocyemata</taxon>
        <taxon>Brachyura</taxon>
        <taxon>Eubrachyura</taxon>
        <taxon>Portunoidea</taxon>
        <taxon>Portunidae</taxon>
        <taxon>Portuninae</taxon>
        <taxon>Portunus</taxon>
    </lineage>
</organism>
<name>A0A5B7EV94_PORTR</name>
<evidence type="ECO:0000313" key="2">
    <source>
        <dbReference type="Proteomes" id="UP000324222"/>
    </source>
</evidence>
<accession>A0A5B7EV94</accession>
<dbReference type="EMBL" id="VSRR010003464">
    <property type="protein sequence ID" value="MPC36254.1"/>
    <property type="molecule type" value="Genomic_DNA"/>
</dbReference>